<evidence type="ECO:0000313" key="1">
    <source>
        <dbReference type="EMBL" id="MBB5293816.1"/>
    </source>
</evidence>
<dbReference type="EMBL" id="JACHFV010000002">
    <property type="protein sequence ID" value="MBB5293816.1"/>
    <property type="molecule type" value="Genomic_DNA"/>
</dbReference>
<protein>
    <submittedName>
        <fullName evidence="1">Uncharacterized protein</fullName>
    </submittedName>
</protein>
<comment type="caution">
    <text evidence="1">The sequence shown here is derived from an EMBL/GenBank/DDBJ whole genome shotgun (WGS) entry which is preliminary data.</text>
</comment>
<name>A0ABR6MRA7_9DEIO</name>
<gene>
    <name evidence="1" type="ORF">HNQ10_000629</name>
</gene>
<evidence type="ECO:0000313" key="2">
    <source>
        <dbReference type="Proteomes" id="UP000536909"/>
    </source>
</evidence>
<dbReference type="Proteomes" id="UP000536909">
    <property type="component" value="Unassembled WGS sequence"/>
</dbReference>
<organism evidence="1 2">
    <name type="scientific">Deinococcus metallilatus</name>
    <dbReference type="NCBI Taxonomy" id="1211322"/>
    <lineage>
        <taxon>Bacteria</taxon>
        <taxon>Thermotogati</taxon>
        <taxon>Deinococcota</taxon>
        <taxon>Deinococci</taxon>
        <taxon>Deinococcales</taxon>
        <taxon>Deinococcaceae</taxon>
        <taxon>Deinococcus</taxon>
    </lineage>
</organism>
<proteinExistence type="predicted"/>
<accession>A0ABR6MRA7</accession>
<sequence length="41" mass="4663">MALLHFLLRRFGHRVPDPVLVTCPDCHGEGDLLVDDGRRVH</sequence>
<keyword evidence="2" id="KW-1185">Reference proteome</keyword>
<reference evidence="1 2" key="1">
    <citation type="submission" date="2020-08" db="EMBL/GenBank/DDBJ databases">
        <title>Genomic Encyclopedia of Type Strains, Phase IV (KMG-IV): sequencing the most valuable type-strain genomes for metagenomic binning, comparative biology and taxonomic classification.</title>
        <authorList>
            <person name="Goeker M."/>
        </authorList>
    </citation>
    <scope>NUCLEOTIDE SEQUENCE [LARGE SCALE GENOMIC DNA]</scope>
    <source>
        <strain evidence="1 2">DSM 105434</strain>
    </source>
</reference>